<dbReference type="InterPro" id="IPR013766">
    <property type="entry name" value="Thioredoxin_domain"/>
</dbReference>
<dbReference type="CDD" id="cd02947">
    <property type="entry name" value="TRX_family"/>
    <property type="match status" value="1"/>
</dbReference>
<protein>
    <submittedName>
        <fullName evidence="2">Thioredoxin family protein</fullName>
    </submittedName>
</protein>
<proteinExistence type="predicted"/>
<dbReference type="EMBL" id="CP096658">
    <property type="protein sequence ID" value="UPV99735.1"/>
    <property type="molecule type" value="Genomic_DNA"/>
</dbReference>
<reference evidence="2" key="1">
    <citation type="submission" date="2022-04" db="EMBL/GenBank/DDBJ databases">
        <title>Diverse halophilic archaea isolated from saline environments.</title>
        <authorList>
            <person name="Cui H.-L."/>
        </authorList>
    </citation>
    <scope>NUCLEOTIDE SEQUENCE</scope>
    <source>
        <strain evidence="2">XZYJT40</strain>
    </source>
</reference>
<dbReference type="AlphaFoldDB" id="A0A8U0IGD9"/>
<sequence length="130" mass="14357">MDEDLDAVRERRKRTLMQEQGLGAPASPVYVDGSQSLDQTVTAHDVVLVHYYADGGAGQRLHPVVESVARETFAAVAKVNVVHHQKLALERGVEATPAFEVYADGERQERVRGQVGRDELVELVGEYTPF</sequence>
<keyword evidence="3" id="KW-1185">Reference proteome</keyword>
<evidence type="ECO:0000313" key="2">
    <source>
        <dbReference type="EMBL" id="UPV99735.1"/>
    </source>
</evidence>
<evidence type="ECO:0000313" key="3">
    <source>
        <dbReference type="Proteomes" id="UP000830434"/>
    </source>
</evidence>
<organism evidence="2 3">
    <name type="scientific">Halorussus gelatinilyticus</name>
    <dbReference type="NCBI Taxonomy" id="2937524"/>
    <lineage>
        <taxon>Archaea</taxon>
        <taxon>Methanobacteriati</taxon>
        <taxon>Methanobacteriota</taxon>
        <taxon>Stenosarchaea group</taxon>
        <taxon>Halobacteria</taxon>
        <taxon>Halobacteriales</taxon>
        <taxon>Haladaptataceae</taxon>
        <taxon>Halorussus</taxon>
    </lineage>
</organism>
<name>A0A8U0IGD9_9EURY</name>
<dbReference type="Gene3D" id="3.40.30.10">
    <property type="entry name" value="Glutaredoxin"/>
    <property type="match status" value="1"/>
</dbReference>
<dbReference type="SUPFAM" id="SSF52833">
    <property type="entry name" value="Thioredoxin-like"/>
    <property type="match status" value="1"/>
</dbReference>
<dbReference type="Proteomes" id="UP000830434">
    <property type="component" value="Chromosome"/>
</dbReference>
<feature type="domain" description="Thioredoxin" evidence="1">
    <location>
        <begin position="34"/>
        <end position="124"/>
    </location>
</feature>
<dbReference type="Pfam" id="PF00085">
    <property type="entry name" value="Thioredoxin"/>
    <property type="match status" value="1"/>
</dbReference>
<accession>A0A8U0IGD9</accession>
<dbReference type="GeneID" id="72191107"/>
<dbReference type="RefSeq" id="WP_248654226.1">
    <property type="nucleotide sequence ID" value="NZ_CP096658.1"/>
</dbReference>
<dbReference type="InterPro" id="IPR036249">
    <property type="entry name" value="Thioredoxin-like_sf"/>
</dbReference>
<evidence type="ECO:0000259" key="1">
    <source>
        <dbReference type="Pfam" id="PF00085"/>
    </source>
</evidence>
<dbReference type="KEGG" id="haxz:M0R88_14590"/>
<gene>
    <name evidence="2" type="ORF">M0R88_14590</name>
</gene>